<evidence type="ECO:0000313" key="3">
    <source>
        <dbReference type="Proteomes" id="UP000214596"/>
    </source>
</evidence>
<dbReference type="SUPFAM" id="SSF53850">
    <property type="entry name" value="Periplasmic binding protein-like II"/>
    <property type="match status" value="1"/>
</dbReference>
<gene>
    <name evidence="2" type="ORF">CA163_22600</name>
</gene>
<sequence length="57" mass="6739">TYLSNIYLQSGQLESVLPDWKPNDLNIYALYSSRKHLSPAVRAFIDHSEDYFKLHPW</sequence>
<evidence type="ECO:0000259" key="1">
    <source>
        <dbReference type="Pfam" id="PF03466"/>
    </source>
</evidence>
<dbReference type="Gene3D" id="3.40.190.290">
    <property type="match status" value="1"/>
</dbReference>
<feature type="domain" description="LysR substrate-binding" evidence="1">
    <location>
        <begin position="7"/>
        <end position="51"/>
    </location>
</feature>
<accession>A0A227J6A0</accession>
<reference evidence="2 3" key="1">
    <citation type="journal article" date="2017" name="Appl. Environ. Microbiol.">
        <title>Parallel evolution of two clades of a major Atlantic endemic Vibrio parahaemolyticus pathogen lineage by independent acquisition of related pathogenicity islands.</title>
        <authorList>
            <person name="Xu F."/>
            <person name="Gonzalez-Escalona N."/>
            <person name="Drees K.P."/>
            <person name="Sebra R.P."/>
            <person name="Cooper V.S."/>
            <person name="Jones S.H."/>
            <person name="Whistler C.A."/>
        </authorList>
    </citation>
    <scope>NUCLEOTIDE SEQUENCE [LARGE SCALE GENOMIC DNA]</scope>
    <source>
        <strain evidence="2 3">MAVP-3</strain>
    </source>
</reference>
<dbReference type="EMBL" id="NIXT01002071">
    <property type="protein sequence ID" value="OXE30580.1"/>
    <property type="molecule type" value="Genomic_DNA"/>
</dbReference>
<name>A0A227J6A0_VIBPH</name>
<proteinExistence type="predicted"/>
<feature type="non-terminal residue" evidence="2">
    <location>
        <position position="1"/>
    </location>
</feature>
<dbReference type="Proteomes" id="UP000214596">
    <property type="component" value="Unassembled WGS sequence"/>
</dbReference>
<organism evidence="2 3">
    <name type="scientific">Vibrio parahaemolyticus</name>
    <dbReference type="NCBI Taxonomy" id="670"/>
    <lineage>
        <taxon>Bacteria</taxon>
        <taxon>Pseudomonadati</taxon>
        <taxon>Pseudomonadota</taxon>
        <taxon>Gammaproteobacteria</taxon>
        <taxon>Vibrionales</taxon>
        <taxon>Vibrionaceae</taxon>
        <taxon>Vibrio</taxon>
    </lineage>
</organism>
<comment type="caution">
    <text evidence="2">The sequence shown here is derived from an EMBL/GenBank/DDBJ whole genome shotgun (WGS) entry which is preliminary data.</text>
</comment>
<evidence type="ECO:0000313" key="2">
    <source>
        <dbReference type="EMBL" id="OXE30580.1"/>
    </source>
</evidence>
<dbReference type="AlphaFoldDB" id="A0A227J6A0"/>
<dbReference type="InterPro" id="IPR005119">
    <property type="entry name" value="LysR_subst-bd"/>
</dbReference>
<dbReference type="Pfam" id="PF03466">
    <property type="entry name" value="LysR_substrate"/>
    <property type="match status" value="1"/>
</dbReference>
<protein>
    <submittedName>
        <fullName evidence="2">LysR family transcriptional regulator</fullName>
    </submittedName>
</protein>